<dbReference type="Gene3D" id="3.40.50.2000">
    <property type="entry name" value="Glycogen Phosphorylase B"/>
    <property type="match status" value="2"/>
</dbReference>
<dbReference type="Pfam" id="PF13439">
    <property type="entry name" value="Glyco_transf_4"/>
    <property type="match status" value="1"/>
</dbReference>
<comment type="caution">
    <text evidence="3">The sequence shown here is derived from an EMBL/GenBank/DDBJ whole genome shotgun (WGS) entry which is preliminary data.</text>
</comment>
<dbReference type="RefSeq" id="WP_189100800.1">
    <property type="nucleotide sequence ID" value="NZ_BMQO01000005.1"/>
</dbReference>
<dbReference type="Pfam" id="PF00534">
    <property type="entry name" value="Glycos_transf_1"/>
    <property type="match status" value="1"/>
</dbReference>
<organism evidence="3 4">
    <name type="scientific">Deinococcus knuensis</name>
    <dbReference type="NCBI Taxonomy" id="1837380"/>
    <lineage>
        <taxon>Bacteria</taxon>
        <taxon>Thermotogati</taxon>
        <taxon>Deinococcota</taxon>
        <taxon>Deinococci</taxon>
        <taxon>Deinococcales</taxon>
        <taxon>Deinococcaceae</taxon>
        <taxon>Deinococcus</taxon>
    </lineage>
</organism>
<keyword evidence="4" id="KW-1185">Reference proteome</keyword>
<evidence type="ECO:0000313" key="4">
    <source>
        <dbReference type="Proteomes" id="UP000620633"/>
    </source>
</evidence>
<dbReference type="InterPro" id="IPR050194">
    <property type="entry name" value="Glycosyltransferase_grp1"/>
</dbReference>
<feature type="domain" description="Glycosyltransferase subfamily 4-like N-terminal" evidence="2">
    <location>
        <begin position="49"/>
        <end position="157"/>
    </location>
</feature>
<dbReference type="PANTHER" id="PTHR45947:SF3">
    <property type="entry name" value="SULFOQUINOVOSYL TRANSFERASE SQD2"/>
    <property type="match status" value="1"/>
</dbReference>
<dbReference type="CDD" id="cd03801">
    <property type="entry name" value="GT4_PimA-like"/>
    <property type="match status" value="1"/>
</dbReference>
<evidence type="ECO:0000259" key="1">
    <source>
        <dbReference type="Pfam" id="PF00534"/>
    </source>
</evidence>
<protein>
    <recommendedName>
        <fullName evidence="5">Glycosyltransferase</fullName>
    </recommendedName>
</protein>
<dbReference type="InterPro" id="IPR001296">
    <property type="entry name" value="Glyco_trans_1"/>
</dbReference>
<accession>A0ABQ2SHE7</accession>
<proteinExistence type="predicted"/>
<evidence type="ECO:0000313" key="3">
    <source>
        <dbReference type="EMBL" id="GGS26077.1"/>
    </source>
</evidence>
<sequence>MWAKISDQVERLKVAVCNDRESNREWEFVTPDNLEIDTLPGREIRLSKYDTSFYFQPDIVKLLIKEKPDCIVITGYENATYIMALIVAKMFKIPLVQWWGSHSASGVLNSSWTKKIKTFILKRFDAYVTYGSAATEYLVEMGIEPSKIVTSRNAIDLGEVDEIKVRNIRSDVYNRPSGTERIVKFLYVGQIIDRKGIFDLLNAFYKIDDPNIRLKILGSGELLDKMTEAINKMGDTRVEYVGKTKSFSETQRFLLDSDVVIVPSKREVWGLVINEALSCGNFVITNNSVGAGRDLISEKTGIIYNYSDEFALQHSIYKAIDEIRSGKFNYSDSLKAIKDVTVERYASDIIRASRVATRNNE</sequence>
<dbReference type="EMBL" id="BMQO01000005">
    <property type="protein sequence ID" value="GGS26077.1"/>
    <property type="molecule type" value="Genomic_DNA"/>
</dbReference>
<feature type="domain" description="Glycosyl transferase family 1" evidence="1">
    <location>
        <begin position="184"/>
        <end position="320"/>
    </location>
</feature>
<evidence type="ECO:0000259" key="2">
    <source>
        <dbReference type="Pfam" id="PF13439"/>
    </source>
</evidence>
<reference evidence="4" key="1">
    <citation type="journal article" date="2019" name="Int. J. Syst. Evol. Microbiol.">
        <title>The Global Catalogue of Microorganisms (GCM) 10K type strain sequencing project: providing services to taxonomists for standard genome sequencing and annotation.</title>
        <authorList>
            <consortium name="The Broad Institute Genomics Platform"/>
            <consortium name="The Broad Institute Genome Sequencing Center for Infectious Disease"/>
            <person name="Wu L."/>
            <person name="Ma J."/>
        </authorList>
    </citation>
    <scope>NUCLEOTIDE SEQUENCE [LARGE SCALE GENOMIC DNA]</scope>
    <source>
        <strain evidence="4">JCM 31406</strain>
    </source>
</reference>
<gene>
    <name evidence="3" type="ORF">GCM10008961_16990</name>
</gene>
<evidence type="ECO:0008006" key="5">
    <source>
        <dbReference type="Google" id="ProtNLM"/>
    </source>
</evidence>
<dbReference type="SUPFAM" id="SSF53756">
    <property type="entry name" value="UDP-Glycosyltransferase/glycogen phosphorylase"/>
    <property type="match status" value="1"/>
</dbReference>
<dbReference type="Proteomes" id="UP000620633">
    <property type="component" value="Unassembled WGS sequence"/>
</dbReference>
<dbReference type="InterPro" id="IPR028098">
    <property type="entry name" value="Glyco_trans_4-like_N"/>
</dbReference>
<name>A0ABQ2SHE7_9DEIO</name>
<dbReference type="PANTHER" id="PTHR45947">
    <property type="entry name" value="SULFOQUINOVOSYL TRANSFERASE SQD2"/>
    <property type="match status" value="1"/>
</dbReference>